<protein>
    <recommendedName>
        <fullName evidence="4">Lipoprotein</fullName>
    </recommendedName>
</protein>
<keyword evidence="3" id="KW-1185">Reference proteome</keyword>
<feature type="signal peptide" evidence="1">
    <location>
        <begin position="1"/>
        <end position="23"/>
    </location>
</feature>
<organism evidence="2 3">
    <name type="scientific">Bdellovibrio bacteriovorus</name>
    <dbReference type="NCBI Taxonomy" id="959"/>
    <lineage>
        <taxon>Bacteria</taxon>
        <taxon>Pseudomonadati</taxon>
        <taxon>Bdellovibrionota</taxon>
        <taxon>Bdellovibrionia</taxon>
        <taxon>Bdellovibrionales</taxon>
        <taxon>Pseudobdellovibrionaceae</taxon>
        <taxon>Bdellovibrio</taxon>
    </lineage>
</organism>
<dbReference type="EMBL" id="LUKE01000001">
    <property type="protein sequence ID" value="KYG67093.1"/>
    <property type="molecule type" value="Genomic_DNA"/>
</dbReference>
<evidence type="ECO:0000313" key="3">
    <source>
        <dbReference type="Proteomes" id="UP000075320"/>
    </source>
</evidence>
<dbReference type="Proteomes" id="UP000075320">
    <property type="component" value="Unassembled WGS sequence"/>
</dbReference>
<evidence type="ECO:0008006" key="4">
    <source>
        <dbReference type="Google" id="ProtNLM"/>
    </source>
</evidence>
<gene>
    <name evidence="2" type="ORF">AZI86_08765</name>
</gene>
<dbReference type="PROSITE" id="PS51257">
    <property type="entry name" value="PROKAR_LIPOPROTEIN"/>
    <property type="match status" value="1"/>
</dbReference>
<evidence type="ECO:0000256" key="1">
    <source>
        <dbReference type="SAM" id="SignalP"/>
    </source>
</evidence>
<dbReference type="RefSeq" id="WP_061834670.1">
    <property type="nucleotide sequence ID" value="NZ_LUKE01000001.1"/>
</dbReference>
<feature type="chain" id="PRO_5007573232" description="Lipoprotein" evidence="1">
    <location>
        <begin position="24"/>
        <end position="139"/>
    </location>
</feature>
<keyword evidence="1" id="KW-0732">Signal</keyword>
<name>A0A150WRF3_BDEBC</name>
<evidence type="ECO:0000313" key="2">
    <source>
        <dbReference type="EMBL" id="KYG67093.1"/>
    </source>
</evidence>
<sequence length="139" mass="15511">MIIRCVVLVAVMFAVGCASRTHRMPSSMPTTLAEKYQDTIVAYCSPNKVVVFHDVNRCGLATSRSRACTEMASYTSDMLTVVEDGATHSYMNAEGTELFRLVSMKNGDFQLSSSQGLFKRPEVLKDDKLDPHFFNNLCR</sequence>
<reference evidence="2 3" key="1">
    <citation type="submission" date="2016-03" db="EMBL/GenBank/DDBJ databases">
        <authorList>
            <person name="Ploux O."/>
        </authorList>
    </citation>
    <scope>NUCLEOTIDE SEQUENCE [LARGE SCALE GENOMIC DNA]</scope>
    <source>
        <strain evidence="2 3">R0</strain>
    </source>
</reference>
<comment type="caution">
    <text evidence="2">The sequence shown here is derived from an EMBL/GenBank/DDBJ whole genome shotgun (WGS) entry which is preliminary data.</text>
</comment>
<accession>A0A150WRF3</accession>
<proteinExistence type="predicted"/>
<dbReference type="AlphaFoldDB" id="A0A150WRF3"/>